<evidence type="ECO:0000313" key="1">
    <source>
        <dbReference type="EMBL" id="AJI24769.1"/>
    </source>
</evidence>
<reference evidence="1 2" key="1">
    <citation type="journal article" date="2015" name="Genome Announc.">
        <title>Complete genome sequences for 35 biothreat assay-relevant bacillus species.</title>
        <authorList>
            <person name="Johnson S.L."/>
            <person name="Daligault H.E."/>
            <person name="Davenport K.W."/>
            <person name="Jaissle J."/>
            <person name="Frey K.G."/>
            <person name="Ladner J.T."/>
            <person name="Broomall S.M."/>
            <person name="Bishop-Lilly K.A."/>
            <person name="Bruce D.C."/>
            <person name="Gibbons H.S."/>
            <person name="Coyne S.R."/>
            <person name="Lo C.C."/>
            <person name="Meincke L."/>
            <person name="Munk A.C."/>
            <person name="Koroleva G.I."/>
            <person name="Rosenzweig C.N."/>
            <person name="Palacios G.F."/>
            <person name="Redden C.L."/>
            <person name="Minogue T.D."/>
            <person name="Chain P.S."/>
        </authorList>
    </citation>
    <scope>NUCLEOTIDE SEQUENCE [LARGE SCALE GENOMIC DNA]</scope>
    <source>
        <strain evidence="2">ATCC 14581 / DSM 32 / JCM 2506 / NBRC 15308 / NCIMB 9376 / NCTC 10342 / NRRL B-14308 / VKM B-512</strain>
    </source>
</reference>
<dbReference type="Proteomes" id="UP000031829">
    <property type="component" value="Chromosome"/>
</dbReference>
<dbReference type="RefSeq" id="WP_034650254.1">
    <property type="nucleotide sequence ID" value="NZ_BCVB01000006.1"/>
</dbReference>
<organism evidence="1 2">
    <name type="scientific">Priestia megaterium (strain ATCC 14581 / DSM 32 / CCUG 1817 / JCM 2506 / NBRC 15308 / NCIMB 9376 / NCTC 10342 / NRRL B-14308 / VKM B-512 / Ford 19)</name>
    <name type="common">Bacillus megaterium</name>
    <dbReference type="NCBI Taxonomy" id="1348623"/>
    <lineage>
        <taxon>Bacteria</taxon>
        <taxon>Bacillati</taxon>
        <taxon>Bacillota</taxon>
        <taxon>Bacilli</taxon>
        <taxon>Bacillales</taxon>
        <taxon>Bacillaceae</taxon>
        <taxon>Priestia</taxon>
    </lineage>
</organism>
<sequence length="125" mass="14388">MKYFDEAKELWLNYVPRNGQSDIVEGEVIRAIEKLRCEAQGNGNANWDGGFEMLVLYILDVLNDPDVFSTAMLAEINADVHTLLTSAEDPYLEDDLYDRLTDRVIEWHIAKGGPIKREKNPQLYR</sequence>
<dbReference type="HOGENOM" id="CLU_125332_0_0_9"/>
<name>A0A0B6AXZ4_PRIM2</name>
<dbReference type="GeneID" id="93643818"/>
<dbReference type="AlphaFoldDB" id="A0A0B6AXZ4"/>
<evidence type="ECO:0000313" key="2">
    <source>
        <dbReference type="Proteomes" id="UP000031829"/>
    </source>
</evidence>
<protein>
    <submittedName>
        <fullName evidence="1">Uncharacterized protein</fullName>
    </submittedName>
</protein>
<dbReference type="KEGG" id="bmeg:BG04_304"/>
<gene>
    <name evidence="1" type="ORF">BG04_304</name>
</gene>
<accession>A0A0B6AXZ4</accession>
<dbReference type="EMBL" id="CP009920">
    <property type="protein sequence ID" value="AJI24769.1"/>
    <property type="molecule type" value="Genomic_DNA"/>
</dbReference>
<proteinExistence type="predicted"/>